<evidence type="ECO:0000313" key="12">
    <source>
        <dbReference type="EMBL" id="SOQ57393.1"/>
    </source>
</evidence>
<dbReference type="InterPro" id="IPR047540">
    <property type="entry name" value="BRcat_RBR_RNF31-like"/>
</dbReference>
<feature type="compositionally biased region" description="Basic and acidic residues" evidence="9">
    <location>
        <begin position="596"/>
        <end position="607"/>
    </location>
</feature>
<dbReference type="CDD" id="cd19815">
    <property type="entry name" value="Bbox1_HOIP"/>
    <property type="match status" value="1"/>
</dbReference>
<feature type="compositionally biased region" description="Low complexity" evidence="9">
    <location>
        <begin position="1155"/>
        <end position="1171"/>
    </location>
</feature>
<evidence type="ECO:0000256" key="3">
    <source>
        <dbReference type="ARBA" id="ARBA00022723"/>
    </source>
</evidence>
<feature type="region of interest" description="Disordered" evidence="9">
    <location>
        <begin position="1272"/>
        <end position="1348"/>
    </location>
</feature>
<reference evidence="12" key="1">
    <citation type="submission" date="2016-07" db="EMBL/GenBank/DDBJ databases">
        <authorList>
            <person name="Bretaudeau A."/>
        </authorList>
    </citation>
    <scope>NUCLEOTIDE SEQUENCE</scope>
    <source>
        <strain evidence="12">Rice</strain>
        <tissue evidence="12">Whole body</tissue>
    </source>
</reference>
<gene>
    <name evidence="12" type="ORF">SFRICE_004488</name>
</gene>
<dbReference type="Gene3D" id="2.30.30.380">
    <property type="entry name" value="Zn-finger domain of Sec23/24"/>
    <property type="match status" value="1"/>
</dbReference>
<dbReference type="SUPFAM" id="SSF90209">
    <property type="entry name" value="Ran binding protein zinc finger-like"/>
    <property type="match status" value="1"/>
</dbReference>
<protein>
    <submittedName>
        <fullName evidence="12">SFRICE_004488</fullName>
    </submittedName>
</protein>
<feature type="compositionally biased region" description="Basic and acidic residues" evidence="9">
    <location>
        <begin position="735"/>
        <end position="745"/>
    </location>
</feature>
<feature type="compositionally biased region" description="Polar residues" evidence="9">
    <location>
        <begin position="1493"/>
        <end position="1514"/>
    </location>
</feature>
<keyword evidence="6" id="KW-0833">Ubl conjugation pathway</keyword>
<feature type="region of interest" description="Disordered" evidence="9">
    <location>
        <begin position="1155"/>
        <end position="1187"/>
    </location>
</feature>
<dbReference type="GO" id="GO:0071797">
    <property type="term" value="C:LUBAC complex"/>
    <property type="evidence" value="ECO:0007669"/>
    <property type="project" value="InterPro"/>
</dbReference>
<dbReference type="SMART" id="SM00647">
    <property type="entry name" value="IBR"/>
    <property type="match status" value="2"/>
</dbReference>
<feature type="compositionally biased region" description="Polar residues" evidence="9">
    <location>
        <begin position="662"/>
        <end position="675"/>
    </location>
</feature>
<feature type="compositionally biased region" description="Basic and acidic residues" evidence="9">
    <location>
        <begin position="625"/>
        <end position="639"/>
    </location>
</feature>
<feature type="compositionally biased region" description="Basic residues" evidence="9">
    <location>
        <begin position="412"/>
        <end position="421"/>
    </location>
</feature>
<feature type="compositionally biased region" description="Basic and acidic residues" evidence="9">
    <location>
        <begin position="577"/>
        <end position="588"/>
    </location>
</feature>
<feature type="region of interest" description="Disordered" evidence="9">
    <location>
        <begin position="1664"/>
        <end position="1765"/>
    </location>
</feature>
<dbReference type="Gene3D" id="1.10.8.10">
    <property type="entry name" value="DNA helicase RuvA subunit, C-terminal domain"/>
    <property type="match status" value="1"/>
</dbReference>
<dbReference type="SMART" id="SM00547">
    <property type="entry name" value="ZnF_RBZ"/>
    <property type="match status" value="1"/>
</dbReference>
<feature type="compositionally biased region" description="Basic and acidic residues" evidence="9">
    <location>
        <begin position="1"/>
        <end position="10"/>
    </location>
</feature>
<evidence type="ECO:0000259" key="10">
    <source>
        <dbReference type="PROSITE" id="PS50089"/>
    </source>
</evidence>
<feature type="region of interest" description="Disordered" evidence="9">
    <location>
        <begin position="121"/>
        <end position="182"/>
    </location>
</feature>
<dbReference type="InterPro" id="IPR036443">
    <property type="entry name" value="Znf_RanBP2_sf"/>
</dbReference>
<dbReference type="Pfam" id="PF16678">
    <property type="entry name" value="UBA_HOIP"/>
    <property type="match status" value="1"/>
</dbReference>
<evidence type="ECO:0000256" key="2">
    <source>
        <dbReference type="ARBA" id="ARBA00022679"/>
    </source>
</evidence>
<feature type="region of interest" description="Disordered" evidence="9">
    <location>
        <begin position="65"/>
        <end position="84"/>
    </location>
</feature>
<feature type="domain" description="RING-type" evidence="11">
    <location>
        <begin position="1837"/>
        <end position="2073"/>
    </location>
</feature>
<name>A0A2H1WWE9_SPOFR</name>
<feature type="compositionally biased region" description="Basic and acidic residues" evidence="9">
    <location>
        <begin position="1304"/>
        <end position="1319"/>
    </location>
</feature>
<dbReference type="InterPro" id="IPR026254">
    <property type="entry name" value="RNF31-like"/>
</dbReference>
<feature type="compositionally biased region" description="Low complexity" evidence="9">
    <location>
        <begin position="391"/>
        <end position="408"/>
    </location>
</feature>
<feature type="domain" description="RING-type" evidence="10">
    <location>
        <begin position="1841"/>
        <end position="1890"/>
    </location>
</feature>
<proteinExistence type="inferred from homology"/>
<sequence length="2361" mass="263286">MLKGRGRDPRNVTSSPPAHLAKIMRPPALARGAMPPTTPTAMHRVPQTRPEPDYEVVEFPSDQYVNAKIQPPPPPPPRPPTGHPVDAGASCGLCGGGGARVRCTECGRRALCASCDDMYHRHPKRRHHQRQALSATQLREERPPLPPKAGPPVPPPRKHKICGDRMSASPKPPTVLDQRRATLSSPHHAAMMMGAHSPGSPVPPAHLIQAPQHHQQMPLHLQTKMTTTPTPNHLGSMPFLPTNMHMATGHHAAVPGQSNTLSHMNAAWNRPRGSLQGFSGHPNMHVPAEQWDNPDNMTPTMQNWGRPLRRGASVLELGGGGSASCAGCAHCAPVPWRYGSCASLDHPWANTNPGWAPTCCPPGHPTHGVQPHPHLPPQTPQPYRRADSRAVSRAASRAGSRAASPAMSVRSRTSRRMKHRTPSPPPLPSSDADSESESESDHGPPSKTQEKEEDSLGPAPPPPSSSWQCEHCTFVNEPGVRVCAICCRTPVSVPKTVNTKELSENVERLKISHKQSPSPVRTTEEPRYDREVEKPKTKSKKERTSTGCGPSPPREGNAAKKQINRLVTPTRESSANNHDDKLQGRHDMGVGPSPPREVRNGTKHMDMSTEISPPRDTNKTMRVSPYRDSRQSPRPEVPKRHSISVGPSPPRDNAYVNAPLKQHSTNTQKKSTGTSPPRDANERQYPSPATNKTNVSNTGTSPPPQSISTQTYEVPNTNAWERASSVSRSRPRRRFRDEARRERSQSRHSMSSDTRESDRSIRTAGPGNRWDWRERDSSPGGEWGDSYNRLSRRASHLDLRRSRPNRRSYYGSEAASPERQSSRAISLEALAGTGAKREAERGIELAQMMAEAERLGFSAAEVQAALTQSPASPLSWLRERWPSLCAGVRAAAARLAPNAAISELEARAALARHRGAMWPAVTECVERHKRQTEIVGVGEEGRLRGHVWGSPVGVDDDAAPPRSSSRHSHRMRAEDSSDEFEAPTPPRFQDDDWMYLPLNVNINDYEREANYLENNAMDQVPVENNDDVAKKLKMLLQEAGVPVIDEKLLLQGLLAGKPLFEPQVNASASPKPQSIDLDQSENDFIDAYNALTRSSPLPNINKTTNNTEMFNGNQLFSQNDSKNEDIMNGTTNGKIEVENEITNQNTQFQTNSNQITKIDNNQPPKVNQNNKLPTKSDQNEKNIVDKGNTSSSELTQLINSSANNINLNAQNLNKNENSIASNTSHLQKNHKSEENMSDRFNQRQIDEKSNLNDIVDNTQRLIQQMKEEINSDINFIDGRTMSHSEGETSTDETNDEQESSYSDTEERTENMTSDEKEMTSSEDEGPSEKQQAMQRDAYHMTSSEENDNFEEALDHVENQLEDFKHANIEMLDSIARTLQEEHTFTVERDEPPKNDAPRPLRKEDVNNNVFVAVNSFEEIYEELSTQNNVDKNISNNSQLNSNVEEVVIPKNIEVFPREAVIFSVMQAIAPTKLVMSENVLPVLNAKLETVQETEISNSSPNDVSLQQQTNEELTSNSNEQVVEEESLSADIEIQPVLNEAEFLETTNDPPVNHPVELLTSEEPQPTVPDAHELIEPEPLNISENNSNNVNSINDTSVSLEEPESQNVESEQIPTNSSNDNSINKNTIAMRRTSIKQYPAPAPPKSHFGNIQSGHVKQLQTRLFNNKTAKPTNPTPSETIEVKPSTSTMSKKKPAPPPPIQMKQEKQPSPSKVVTTPKEKKPFFRETCRTEDEWTDSDSDESQVQIVRPVEEPKQSPPSPPPPITMRRVSGQIIDLAKIRLPEGSPERQARMLLAEGATETWEQAQLAVELVSRGADPPAALLAALECVDLSSALAYLYQDCELCASRLPEHEMVSMLRCTHRCCRECAHHYFTVQITERSIADCVCPYCKLPELESLPEDAWLEYFAHLDILLKTLLEVDVHELFQRKLRDRTLARDPNFRWCMECSSGFFVHPKQKKIRCPECRSISCASCRKPWNSNHEGLTCEQYTAWLEDNDPERSLTAIQQHLRDNGLECPRCHFKYSLSRGGCMHFTCTQCKYEFCYGCGKPFTMGARCGLSDYCAKLGLHAHHPRNCLFYLRDKEPHELQTLLQMNNVTYETNASEGSTGRCPVQLQRETPTGLVDGTCGSEAPANYAGLCKNHYLEYLSRSVRRCNIDPLPILGIDDLETLVRRAAFRLPPRPYGSLDGLYKRALVEVAHYVEYLAGLARGLDPIPIMDVSELVAELRRRALPLPERGPWDTDPIYAGMCAEQTESKYLDCERKDTTGLTGHETINCYIKLSSFFHCRLSAREMFIHMTFVALYVMPVGVDAALERGGQRARLPLRGARAARRLLVRHLGRALLGHAPPALDLPFCSSRRHFC</sequence>
<evidence type="ECO:0000259" key="11">
    <source>
        <dbReference type="PROSITE" id="PS51873"/>
    </source>
</evidence>
<dbReference type="EMBL" id="ODYU01011571">
    <property type="protein sequence ID" value="SOQ57393.1"/>
    <property type="molecule type" value="Genomic_DNA"/>
</dbReference>
<feature type="compositionally biased region" description="Pro residues" evidence="9">
    <location>
        <begin position="70"/>
        <end position="82"/>
    </location>
</feature>
<dbReference type="InterPro" id="IPR013083">
    <property type="entry name" value="Znf_RING/FYVE/PHD"/>
</dbReference>
<organism evidence="12">
    <name type="scientific">Spodoptera frugiperda</name>
    <name type="common">Fall armyworm</name>
    <dbReference type="NCBI Taxonomy" id="7108"/>
    <lineage>
        <taxon>Eukaryota</taxon>
        <taxon>Metazoa</taxon>
        <taxon>Ecdysozoa</taxon>
        <taxon>Arthropoda</taxon>
        <taxon>Hexapoda</taxon>
        <taxon>Insecta</taxon>
        <taxon>Pterygota</taxon>
        <taxon>Neoptera</taxon>
        <taxon>Endopterygota</taxon>
        <taxon>Lepidoptera</taxon>
        <taxon>Glossata</taxon>
        <taxon>Ditrysia</taxon>
        <taxon>Noctuoidea</taxon>
        <taxon>Noctuidae</taxon>
        <taxon>Amphipyrinae</taxon>
        <taxon>Spodoptera</taxon>
    </lineage>
</organism>
<dbReference type="CDD" id="cd20337">
    <property type="entry name" value="BRcat_RBR_HOIP"/>
    <property type="match status" value="1"/>
</dbReference>
<feature type="compositionally biased region" description="Low complexity" evidence="9">
    <location>
        <begin position="1580"/>
        <end position="1598"/>
    </location>
</feature>
<dbReference type="PANTHER" id="PTHR16004">
    <property type="entry name" value="RING FINGER PROTEIN 31-RELATED"/>
    <property type="match status" value="1"/>
</dbReference>
<dbReference type="InterPro" id="IPR001841">
    <property type="entry name" value="Znf_RING"/>
</dbReference>
<feature type="compositionally biased region" description="Pro residues" evidence="9">
    <location>
        <begin position="1754"/>
        <end position="1763"/>
    </location>
</feature>
<keyword evidence="4" id="KW-0677">Repeat</keyword>
<dbReference type="PROSITE" id="PS01358">
    <property type="entry name" value="ZF_RANBP2_1"/>
    <property type="match status" value="1"/>
</dbReference>
<feature type="region of interest" description="Disordered" evidence="9">
    <location>
        <begin position="1"/>
        <end position="54"/>
    </location>
</feature>
<feature type="compositionally biased region" description="Polar residues" evidence="9">
    <location>
        <begin position="1604"/>
        <end position="1622"/>
    </location>
</feature>
<comment type="similarity">
    <text evidence="1">Belongs to the RBR family.</text>
</comment>
<dbReference type="GO" id="GO:0097039">
    <property type="term" value="P:protein linear polyubiquitination"/>
    <property type="evidence" value="ECO:0007669"/>
    <property type="project" value="TreeGrafter"/>
</dbReference>
<dbReference type="InterPro" id="IPR041031">
    <property type="entry name" value="RNF31_C"/>
</dbReference>
<dbReference type="InterPro" id="IPR044066">
    <property type="entry name" value="TRIAD_supradom"/>
</dbReference>
<dbReference type="GO" id="GO:1990450">
    <property type="term" value="F:linear polyubiquitin binding"/>
    <property type="evidence" value="ECO:0007669"/>
    <property type="project" value="TreeGrafter"/>
</dbReference>
<feature type="compositionally biased region" description="Polar residues" evidence="9">
    <location>
        <begin position="687"/>
        <end position="719"/>
    </location>
</feature>
<feature type="compositionally biased region" description="Basic and acidic residues" evidence="9">
    <location>
        <begin position="439"/>
        <end position="450"/>
    </location>
</feature>
<evidence type="ECO:0000256" key="5">
    <source>
        <dbReference type="ARBA" id="ARBA00022771"/>
    </source>
</evidence>
<feature type="compositionally biased region" description="Basic residues" evidence="9">
    <location>
        <begin position="121"/>
        <end position="130"/>
    </location>
</feature>
<feature type="region of interest" description="Disordered" evidence="9">
    <location>
        <begin position="508"/>
        <end position="823"/>
    </location>
</feature>
<feature type="compositionally biased region" description="Basic and acidic residues" evidence="9">
    <location>
        <begin position="522"/>
        <end position="536"/>
    </location>
</feature>
<dbReference type="GO" id="GO:0070530">
    <property type="term" value="F:K63-linked polyubiquitin modification-dependent protein binding"/>
    <property type="evidence" value="ECO:0007669"/>
    <property type="project" value="TreeGrafter"/>
</dbReference>
<dbReference type="InterPro" id="IPR032065">
    <property type="entry name" value="RNF31-UBA"/>
</dbReference>
<evidence type="ECO:0000256" key="7">
    <source>
        <dbReference type="ARBA" id="ARBA00022833"/>
    </source>
</evidence>
<keyword evidence="7" id="KW-0862">Zinc</keyword>
<dbReference type="SUPFAM" id="SSF57850">
    <property type="entry name" value="RING/U-box"/>
    <property type="match status" value="3"/>
</dbReference>
<feature type="compositionally biased region" description="Polar residues" evidence="9">
    <location>
        <begin position="1664"/>
        <end position="1677"/>
    </location>
</feature>
<dbReference type="Pfam" id="PF01485">
    <property type="entry name" value="IBR"/>
    <property type="match status" value="1"/>
</dbReference>
<dbReference type="Pfam" id="PF18091">
    <property type="entry name" value="E3_UbLigase_RBR"/>
    <property type="match status" value="1"/>
</dbReference>
<evidence type="ECO:0000256" key="1">
    <source>
        <dbReference type="ARBA" id="ARBA00008278"/>
    </source>
</evidence>
<keyword evidence="2" id="KW-0808">Transferase</keyword>
<feature type="compositionally biased region" description="Acidic residues" evidence="9">
    <location>
        <begin position="1288"/>
        <end position="1298"/>
    </location>
</feature>
<dbReference type="CDD" id="cd16631">
    <property type="entry name" value="mRING-HC-C4C4_RBR_HOIP"/>
    <property type="match status" value="1"/>
</dbReference>
<feature type="region of interest" description="Disordered" evidence="9">
    <location>
        <begin position="1578"/>
        <end position="1622"/>
    </location>
</feature>
<dbReference type="InterPro" id="IPR047542">
    <property type="entry name" value="Rcat_RBR_RNF31-like"/>
</dbReference>
<dbReference type="InterPro" id="IPR047541">
    <property type="entry name" value="RNF31_RBR_mRING-HC-like"/>
</dbReference>
<dbReference type="GO" id="GO:0008270">
    <property type="term" value="F:zinc ion binding"/>
    <property type="evidence" value="ECO:0007669"/>
    <property type="project" value="UniProtKB-KW"/>
</dbReference>
<dbReference type="InterPro" id="IPR047543">
    <property type="entry name" value="Bbox1_RNF31-like"/>
</dbReference>
<keyword evidence="3" id="KW-0479">Metal-binding</keyword>
<dbReference type="Gene3D" id="3.30.40.10">
    <property type="entry name" value="Zinc/RING finger domain, C3HC4 (zinc finger)"/>
    <property type="match status" value="1"/>
</dbReference>
<dbReference type="Pfam" id="PF22191">
    <property type="entry name" value="IBR_1"/>
    <property type="match status" value="1"/>
</dbReference>
<dbReference type="PANTHER" id="PTHR16004:SF2">
    <property type="entry name" value="E3 UBIQUITIN-PROTEIN LIGASE LUBEL"/>
    <property type="match status" value="1"/>
</dbReference>
<keyword evidence="5 8" id="KW-0863">Zinc-finger</keyword>
<accession>A0A2H1WWE9</accession>
<evidence type="ECO:0000256" key="8">
    <source>
        <dbReference type="PROSITE-ProRule" id="PRU00175"/>
    </source>
</evidence>
<dbReference type="GO" id="GO:0036435">
    <property type="term" value="F:K48-linked polyubiquitin modification-dependent protein binding"/>
    <property type="evidence" value="ECO:0007669"/>
    <property type="project" value="TreeGrafter"/>
</dbReference>
<evidence type="ECO:0000256" key="4">
    <source>
        <dbReference type="ARBA" id="ARBA00022737"/>
    </source>
</evidence>
<feature type="compositionally biased region" description="Polar residues" evidence="9">
    <location>
        <begin position="565"/>
        <end position="576"/>
    </location>
</feature>
<dbReference type="InterPro" id="IPR001876">
    <property type="entry name" value="Znf_RanBP2"/>
</dbReference>
<feature type="region of interest" description="Disordered" evidence="9">
    <location>
        <begin position="1493"/>
        <end position="1527"/>
    </location>
</feature>
<feature type="region of interest" description="Disordered" evidence="9">
    <location>
        <begin position="946"/>
        <end position="988"/>
    </location>
</feature>
<feature type="compositionally biased region" description="Basic and acidic residues" evidence="9">
    <location>
        <begin position="1716"/>
        <end position="1731"/>
    </location>
</feature>
<evidence type="ECO:0000256" key="9">
    <source>
        <dbReference type="SAM" id="MobiDB-lite"/>
    </source>
</evidence>
<dbReference type="InterPro" id="IPR002867">
    <property type="entry name" value="IBR_dom"/>
</dbReference>
<feature type="region of interest" description="Disordered" evidence="9">
    <location>
        <begin position="366"/>
        <end position="467"/>
    </location>
</feature>
<feature type="compositionally biased region" description="Pro residues" evidence="9">
    <location>
        <begin position="144"/>
        <end position="155"/>
    </location>
</feature>
<dbReference type="PROSITE" id="PS50089">
    <property type="entry name" value="ZF_RING_2"/>
    <property type="match status" value="1"/>
</dbReference>
<dbReference type="GO" id="GO:0061630">
    <property type="term" value="F:ubiquitin protein ligase activity"/>
    <property type="evidence" value="ECO:0007669"/>
    <property type="project" value="TreeGrafter"/>
</dbReference>
<evidence type="ECO:0000256" key="6">
    <source>
        <dbReference type="ARBA" id="ARBA00022786"/>
    </source>
</evidence>
<dbReference type="PROSITE" id="PS51873">
    <property type="entry name" value="TRIAD"/>
    <property type="match status" value="1"/>
</dbReference>
<dbReference type="CDD" id="cd20351">
    <property type="entry name" value="Rcat_RBR_HOIP"/>
    <property type="match status" value="1"/>
</dbReference>